<feature type="compositionally biased region" description="Polar residues" evidence="1">
    <location>
        <begin position="1"/>
        <end position="13"/>
    </location>
</feature>
<reference evidence="3" key="1">
    <citation type="journal article" date="2019" name="Int. J. Syst. Evol. Microbiol.">
        <title>The Global Catalogue of Microorganisms (GCM) 10K type strain sequencing project: providing services to taxonomists for standard genome sequencing and annotation.</title>
        <authorList>
            <consortium name="The Broad Institute Genomics Platform"/>
            <consortium name="The Broad Institute Genome Sequencing Center for Infectious Disease"/>
            <person name="Wu L."/>
            <person name="Ma J."/>
        </authorList>
    </citation>
    <scope>NUCLEOTIDE SEQUENCE [LARGE SCALE GENOMIC DNA]</scope>
    <source>
        <strain evidence="3">JCM 11496</strain>
    </source>
</reference>
<sequence length="206" mass="22303">MDQSISSATSGHQQARAGGMTVPEAAGPSQSCVGVVIAVPEPLAAELGRWRASFGDPMADLIPAHITLVTTTPATDWDATIEHVREVARGQRAFTVTLRSTGTFRPVSPVVFLNLTDGFDDCVELHTKLQRGPLERALEFPFHPHVTVAHDVSVASLDGAEAQLRGFEASFMVRTMGLYEHDSCGIWRLREELSFGQDQNQGDHPG</sequence>
<dbReference type="RefSeq" id="WP_377959639.1">
    <property type="nucleotide sequence ID" value="NZ_BAAAIJ010000032.1"/>
</dbReference>
<name>A0ABW4Q9B2_9MICC</name>
<comment type="caution">
    <text evidence="2">The sequence shown here is derived from an EMBL/GenBank/DDBJ whole genome shotgun (WGS) entry which is preliminary data.</text>
</comment>
<evidence type="ECO:0000313" key="2">
    <source>
        <dbReference type="EMBL" id="MFD1847231.1"/>
    </source>
</evidence>
<dbReference type="PANTHER" id="PTHR40037">
    <property type="entry name" value="PHOSPHOESTERASE YJCG-RELATED"/>
    <property type="match status" value="1"/>
</dbReference>
<organism evidence="2 3">
    <name type="scientific">Arthrobacter flavus</name>
    <dbReference type="NCBI Taxonomy" id="95172"/>
    <lineage>
        <taxon>Bacteria</taxon>
        <taxon>Bacillati</taxon>
        <taxon>Actinomycetota</taxon>
        <taxon>Actinomycetes</taxon>
        <taxon>Micrococcales</taxon>
        <taxon>Micrococcaceae</taxon>
        <taxon>Arthrobacter</taxon>
    </lineage>
</organism>
<dbReference type="Pfam" id="PF13563">
    <property type="entry name" value="2_5_RNA_ligase2"/>
    <property type="match status" value="1"/>
</dbReference>
<dbReference type="InterPro" id="IPR050580">
    <property type="entry name" value="2H_phosphoesterase_YjcG-like"/>
</dbReference>
<keyword evidence="2" id="KW-0436">Ligase</keyword>
<dbReference type="Gene3D" id="3.90.1140.10">
    <property type="entry name" value="Cyclic phosphodiesterase"/>
    <property type="match status" value="1"/>
</dbReference>
<keyword evidence="3" id="KW-1185">Reference proteome</keyword>
<evidence type="ECO:0000256" key="1">
    <source>
        <dbReference type="SAM" id="MobiDB-lite"/>
    </source>
</evidence>
<feature type="region of interest" description="Disordered" evidence="1">
    <location>
        <begin position="1"/>
        <end position="24"/>
    </location>
</feature>
<dbReference type="Proteomes" id="UP001597307">
    <property type="component" value="Unassembled WGS sequence"/>
</dbReference>
<dbReference type="InterPro" id="IPR009097">
    <property type="entry name" value="Cyclic_Pdiesterase"/>
</dbReference>
<dbReference type="SUPFAM" id="SSF55144">
    <property type="entry name" value="LigT-like"/>
    <property type="match status" value="1"/>
</dbReference>
<dbReference type="GO" id="GO:0016874">
    <property type="term" value="F:ligase activity"/>
    <property type="evidence" value="ECO:0007669"/>
    <property type="project" value="UniProtKB-KW"/>
</dbReference>
<dbReference type="EMBL" id="JBHUGA010000040">
    <property type="protein sequence ID" value="MFD1847231.1"/>
    <property type="molecule type" value="Genomic_DNA"/>
</dbReference>
<gene>
    <name evidence="2" type="ORF">ACFSFX_11555</name>
</gene>
<evidence type="ECO:0000313" key="3">
    <source>
        <dbReference type="Proteomes" id="UP001597307"/>
    </source>
</evidence>
<proteinExistence type="predicted"/>
<protein>
    <submittedName>
        <fullName evidence="2">2'-5' RNA ligase family protein</fullName>
    </submittedName>
</protein>
<dbReference type="PANTHER" id="PTHR40037:SF1">
    <property type="entry name" value="PHOSPHOESTERASE SAOUHSC_00951-RELATED"/>
    <property type="match status" value="1"/>
</dbReference>
<accession>A0ABW4Q9B2</accession>